<dbReference type="Proteomes" id="UP001293593">
    <property type="component" value="Unassembled WGS sequence"/>
</dbReference>
<dbReference type="SUPFAM" id="SSF47459">
    <property type="entry name" value="HLH, helix-loop-helix DNA-binding domain"/>
    <property type="match status" value="1"/>
</dbReference>
<reference evidence="8" key="1">
    <citation type="submission" date="2023-10" db="EMBL/GenBank/DDBJ databases">
        <title>Chromosome-level genome of the transformable northern wattle, Acacia crassicarpa.</title>
        <authorList>
            <person name="Massaro I."/>
            <person name="Sinha N.R."/>
            <person name="Poethig S."/>
            <person name="Leichty A.R."/>
        </authorList>
    </citation>
    <scope>NUCLEOTIDE SEQUENCE</scope>
    <source>
        <strain evidence="8">Acra3RX</strain>
        <tissue evidence="8">Leaf</tissue>
    </source>
</reference>
<protein>
    <recommendedName>
        <fullName evidence="7">BHLH domain-containing protein</fullName>
    </recommendedName>
</protein>
<feature type="region of interest" description="Disordered" evidence="6">
    <location>
        <begin position="39"/>
        <end position="66"/>
    </location>
</feature>
<dbReference type="PANTHER" id="PTHR46665:SF6">
    <property type="entry name" value="TRANSCRIPTION FACTOR BHLH92"/>
    <property type="match status" value="1"/>
</dbReference>
<sequence>MEGFFPDKFLDDASSDESIENQNAFLRFTEIETRQKSFLVGSSSQNSIVEDQPPPPPPPAKQNDFLQYGDCLRSGLGQESSQNVLNSNEGAFVQYSEEPEIGLGQENSCCINTKDHGHGASPAENPSASVQYREPPRTGNGQGSSNAMNMTTEMIDYLTRTCSAERNNMAEYERDRGFRHMINERMRRQRQRQCCLALHSILPFGTKSDVNSVVQMAAKEIQKLEACREELKRQNAELEEKLKGEQGNRVELKMAHPTSPMESMLETLQLLTELGMNTRSIQSNFSHEELFASLEIHANEEAGVERENDRKLPSHDR</sequence>
<dbReference type="InterPro" id="IPR036638">
    <property type="entry name" value="HLH_DNA-bd_sf"/>
</dbReference>
<feature type="compositionally biased region" description="Polar residues" evidence="6">
    <location>
        <begin position="40"/>
        <end position="49"/>
    </location>
</feature>
<dbReference type="InterPro" id="IPR011598">
    <property type="entry name" value="bHLH_dom"/>
</dbReference>
<feature type="region of interest" description="Disordered" evidence="6">
    <location>
        <begin position="297"/>
        <end position="317"/>
    </location>
</feature>
<feature type="coiled-coil region" evidence="5">
    <location>
        <begin position="214"/>
        <end position="255"/>
    </location>
</feature>
<name>A0AAE1J979_9FABA</name>
<dbReference type="Pfam" id="PF00010">
    <property type="entry name" value="HLH"/>
    <property type="match status" value="1"/>
</dbReference>
<evidence type="ECO:0000256" key="6">
    <source>
        <dbReference type="SAM" id="MobiDB-lite"/>
    </source>
</evidence>
<evidence type="ECO:0000313" key="8">
    <source>
        <dbReference type="EMBL" id="KAK4266091.1"/>
    </source>
</evidence>
<dbReference type="PROSITE" id="PS50888">
    <property type="entry name" value="BHLH"/>
    <property type="match status" value="1"/>
</dbReference>
<evidence type="ECO:0000256" key="4">
    <source>
        <dbReference type="ARBA" id="ARBA00023242"/>
    </source>
</evidence>
<proteinExistence type="predicted"/>
<dbReference type="AlphaFoldDB" id="A0AAE1J979"/>
<keyword evidence="3" id="KW-0804">Transcription</keyword>
<feature type="domain" description="BHLH" evidence="7">
    <location>
        <begin position="175"/>
        <end position="224"/>
    </location>
</feature>
<evidence type="ECO:0000256" key="1">
    <source>
        <dbReference type="ARBA" id="ARBA00004123"/>
    </source>
</evidence>
<keyword evidence="9" id="KW-1185">Reference proteome</keyword>
<evidence type="ECO:0000259" key="7">
    <source>
        <dbReference type="PROSITE" id="PS50888"/>
    </source>
</evidence>
<keyword evidence="4" id="KW-0539">Nucleus</keyword>
<comment type="caution">
    <text evidence="8">The sequence shown here is derived from an EMBL/GenBank/DDBJ whole genome shotgun (WGS) entry which is preliminary data.</text>
</comment>
<dbReference type="SMART" id="SM00353">
    <property type="entry name" value="HLH"/>
    <property type="match status" value="1"/>
</dbReference>
<feature type="region of interest" description="Disordered" evidence="6">
    <location>
        <begin position="115"/>
        <end position="147"/>
    </location>
</feature>
<dbReference type="GO" id="GO:0046983">
    <property type="term" value="F:protein dimerization activity"/>
    <property type="evidence" value="ECO:0007669"/>
    <property type="project" value="InterPro"/>
</dbReference>
<evidence type="ECO:0000313" key="9">
    <source>
        <dbReference type="Proteomes" id="UP001293593"/>
    </source>
</evidence>
<accession>A0AAE1J979</accession>
<evidence type="ECO:0000256" key="2">
    <source>
        <dbReference type="ARBA" id="ARBA00023015"/>
    </source>
</evidence>
<comment type="subcellular location">
    <subcellularLocation>
        <location evidence="1">Nucleus</location>
    </subcellularLocation>
</comment>
<keyword evidence="2" id="KW-0805">Transcription regulation</keyword>
<organism evidence="8 9">
    <name type="scientific">Acacia crassicarpa</name>
    <name type="common">northern wattle</name>
    <dbReference type="NCBI Taxonomy" id="499986"/>
    <lineage>
        <taxon>Eukaryota</taxon>
        <taxon>Viridiplantae</taxon>
        <taxon>Streptophyta</taxon>
        <taxon>Embryophyta</taxon>
        <taxon>Tracheophyta</taxon>
        <taxon>Spermatophyta</taxon>
        <taxon>Magnoliopsida</taxon>
        <taxon>eudicotyledons</taxon>
        <taxon>Gunneridae</taxon>
        <taxon>Pentapetalae</taxon>
        <taxon>rosids</taxon>
        <taxon>fabids</taxon>
        <taxon>Fabales</taxon>
        <taxon>Fabaceae</taxon>
        <taxon>Caesalpinioideae</taxon>
        <taxon>mimosoid clade</taxon>
        <taxon>Acacieae</taxon>
        <taxon>Acacia</taxon>
    </lineage>
</organism>
<keyword evidence="5" id="KW-0175">Coiled coil</keyword>
<dbReference type="InterPro" id="IPR044658">
    <property type="entry name" value="bHLH92/bHLH041-like"/>
</dbReference>
<gene>
    <name evidence="8" type="ORF">QN277_027063</name>
</gene>
<dbReference type="PANTHER" id="PTHR46665">
    <property type="entry name" value="TRANSCRIPTION FACTOR BHLH041-RELATED-RELATED"/>
    <property type="match status" value="1"/>
</dbReference>
<evidence type="ECO:0000256" key="3">
    <source>
        <dbReference type="ARBA" id="ARBA00023163"/>
    </source>
</evidence>
<dbReference type="EMBL" id="JAWXYG010000008">
    <property type="protein sequence ID" value="KAK4266091.1"/>
    <property type="molecule type" value="Genomic_DNA"/>
</dbReference>
<evidence type="ECO:0000256" key="5">
    <source>
        <dbReference type="SAM" id="Coils"/>
    </source>
</evidence>
<dbReference type="Gene3D" id="4.10.280.10">
    <property type="entry name" value="Helix-loop-helix DNA-binding domain"/>
    <property type="match status" value="1"/>
</dbReference>
<dbReference type="GO" id="GO:0005634">
    <property type="term" value="C:nucleus"/>
    <property type="evidence" value="ECO:0007669"/>
    <property type="project" value="UniProtKB-SubCell"/>
</dbReference>